<feature type="domain" description="Tail specific protease" evidence="2">
    <location>
        <begin position="381"/>
        <end position="560"/>
    </location>
</feature>
<dbReference type="Proteomes" id="UP000830671">
    <property type="component" value="Chromosome 5"/>
</dbReference>
<protein>
    <submittedName>
        <fullName evidence="4">Peptidase S41 family protein</fullName>
    </submittedName>
</protein>
<dbReference type="GO" id="GO:0006508">
    <property type="term" value="P:proteolysis"/>
    <property type="evidence" value="ECO:0007669"/>
    <property type="project" value="InterPro"/>
</dbReference>
<evidence type="ECO:0000259" key="3">
    <source>
        <dbReference type="Pfam" id="PF23658"/>
    </source>
</evidence>
<dbReference type="Pfam" id="PF03572">
    <property type="entry name" value="Peptidase_S41"/>
    <property type="match status" value="1"/>
</dbReference>
<evidence type="ECO:0000313" key="4">
    <source>
        <dbReference type="EMBL" id="UQC84158.1"/>
    </source>
</evidence>
<dbReference type="SUPFAM" id="SSF52096">
    <property type="entry name" value="ClpP/crotonase"/>
    <property type="match status" value="1"/>
</dbReference>
<dbReference type="GO" id="GO:0008236">
    <property type="term" value="F:serine-type peptidase activity"/>
    <property type="evidence" value="ECO:0007669"/>
    <property type="project" value="InterPro"/>
</dbReference>
<dbReference type="KEGG" id="clup:CLUP02_09654"/>
<dbReference type="PANTHER" id="PTHR37049">
    <property type="entry name" value="PEPTIDASE S41 FAMILY PROTEIN"/>
    <property type="match status" value="1"/>
</dbReference>
<name>A0A9Q8WHT3_9PEZI</name>
<dbReference type="EMBL" id="CP019477">
    <property type="protein sequence ID" value="UQC84158.1"/>
    <property type="molecule type" value="Genomic_DNA"/>
</dbReference>
<reference evidence="4" key="1">
    <citation type="journal article" date="2021" name="Mol. Plant Microbe Interact.">
        <title>Complete Genome Sequence of the Plant-Pathogenic Fungus Colletotrichum lupini.</title>
        <authorList>
            <person name="Baroncelli R."/>
            <person name="Pensec F."/>
            <person name="Da Lio D."/>
            <person name="Boufleur T."/>
            <person name="Vicente I."/>
            <person name="Sarrocco S."/>
            <person name="Picot A."/>
            <person name="Baraldi E."/>
            <person name="Sukno S."/>
            <person name="Thon M."/>
            <person name="Le Floch G."/>
        </authorList>
    </citation>
    <scope>NUCLEOTIDE SEQUENCE</scope>
    <source>
        <strain evidence="4">IMI 504893</strain>
    </source>
</reference>
<feature type="compositionally biased region" description="Low complexity" evidence="1">
    <location>
        <begin position="325"/>
        <end position="351"/>
    </location>
</feature>
<dbReference type="Gene3D" id="3.90.226.10">
    <property type="entry name" value="2-enoyl-CoA Hydratase, Chain A, domain 1"/>
    <property type="match status" value="1"/>
</dbReference>
<feature type="region of interest" description="Disordered" evidence="1">
    <location>
        <begin position="325"/>
        <end position="357"/>
    </location>
</feature>
<gene>
    <name evidence="4" type="ORF">CLUP02_09654</name>
</gene>
<dbReference type="AlphaFoldDB" id="A0A9Q8WHT3"/>
<dbReference type="GeneID" id="73343642"/>
<dbReference type="InterPro" id="IPR052766">
    <property type="entry name" value="S41A_metabolite_peptidase"/>
</dbReference>
<feature type="domain" description="CPAF-like PDZ" evidence="3">
    <location>
        <begin position="189"/>
        <end position="307"/>
    </location>
</feature>
<evidence type="ECO:0000256" key="1">
    <source>
        <dbReference type="SAM" id="MobiDB-lite"/>
    </source>
</evidence>
<accession>A0A9Q8WHT3</accession>
<evidence type="ECO:0000259" key="2">
    <source>
        <dbReference type="Pfam" id="PF03572"/>
    </source>
</evidence>
<evidence type="ECO:0000313" key="5">
    <source>
        <dbReference type="Proteomes" id="UP000830671"/>
    </source>
</evidence>
<dbReference type="InterPro" id="IPR056186">
    <property type="entry name" value="PDZ_CPAF-rel"/>
</dbReference>
<organism evidence="4 5">
    <name type="scientific">Colletotrichum lupini</name>
    <dbReference type="NCBI Taxonomy" id="145971"/>
    <lineage>
        <taxon>Eukaryota</taxon>
        <taxon>Fungi</taxon>
        <taxon>Dikarya</taxon>
        <taxon>Ascomycota</taxon>
        <taxon>Pezizomycotina</taxon>
        <taxon>Sordariomycetes</taxon>
        <taxon>Hypocreomycetidae</taxon>
        <taxon>Glomerellales</taxon>
        <taxon>Glomerellaceae</taxon>
        <taxon>Colletotrichum</taxon>
        <taxon>Colletotrichum acutatum species complex</taxon>
    </lineage>
</organism>
<dbReference type="InterPro" id="IPR005151">
    <property type="entry name" value="Tail-specific_protease"/>
</dbReference>
<dbReference type="RefSeq" id="XP_049145776.1">
    <property type="nucleotide sequence ID" value="XM_049288632.1"/>
</dbReference>
<dbReference type="PANTHER" id="PTHR37049:SF4">
    <property type="entry name" value="RHODANESE DOMAIN-CONTAINING PROTEIN"/>
    <property type="match status" value="1"/>
</dbReference>
<sequence>MNPRTRLSDVEAGERRRPSCRSNRRENLNSIYSVPDYHPTYLFVKLFVTGCRDAIIVHLGTSPRRSCFRKAYADNLAGNTYRTPCDFNTRKRMCRCTSSRRVVPLIQTQRNSSCDKAFNRHLGAPGESSERLSVPGVDVIEGLGQIRARVMKDKYKSQIEFALDIKRLFTQASDGHFNYNPALLNLFTFRSLNNLVSVSDDGLSVPRVYLISDFLKSYVNDTDVYDIKSIDDVPITEWLEAQSARVLTQDPDAKYNSLFNTNPATEFQGVGNEFVLRFPGHCPDKQVIKFTNGTEYVDQLVAIVGESLVEYLSSAEAIHSKVELPPTSTSSVASSSSATSSSTSSATPTTTQIPGYPLPVSKHASDWISTYFLNGSYGDTAVLAVSSFAPSDIDTANSTFEIAEARRVVDVFLKKAKEAGKKKLVIDLQANGGGFIAAGFQLYNQLFPKTTDIWDGNRIRAHEAFDAIGLTAQEASPDTLADLVSNVLNDKLEPFNTWEDLYGPEVIAGQNVTNLLRYNQTRIGYPKSTGDQVFLPENIVVITDGICASTCTIFTGLLVREQGVRTIALGGRPSEAPMQAIGGVEGSEVLDWPSLQAAIMQVASDAIAANETDILEAAFDVLPDLGDPPLLPTLAKSGGSFNYRNAYARKRPDGFPEQFIYEAANCRLFYTSDMLTNITEIWTRSADSAWNKAKCVAGSTVSNDGIISNDILPYSDKVIGMNLEYKGPGSLSYKGPYEPPSPYVQKHTNSKRSIVEQLNVPENFVYEPTKHKIGDLKEYLAQNMPEDFKYEQKDKIAISHTHLDRA</sequence>
<keyword evidence="5" id="KW-1185">Reference proteome</keyword>
<feature type="region of interest" description="Disordered" evidence="1">
    <location>
        <begin position="1"/>
        <end position="21"/>
    </location>
</feature>
<dbReference type="InterPro" id="IPR029045">
    <property type="entry name" value="ClpP/crotonase-like_dom_sf"/>
</dbReference>
<proteinExistence type="predicted"/>
<dbReference type="Pfam" id="PF23658">
    <property type="entry name" value="PDZ_CPAF_rel"/>
    <property type="match status" value="1"/>
</dbReference>